<organism evidence="10 11">
    <name type="scientific">Kocuria coralli</name>
    <dbReference type="NCBI Taxonomy" id="1461025"/>
    <lineage>
        <taxon>Bacteria</taxon>
        <taxon>Bacillati</taxon>
        <taxon>Actinomycetota</taxon>
        <taxon>Actinomycetes</taxon>
        <taxon>Micrococcales</taxon>
        <taxon>Micrococcaceae</taxon>
        <taxon>Kocuria</taxon>
    </lineage>
</organism>
<protein>
    <recommendedName>
        <fullName evidence="3">Cell wall synthesis protein Wag31</fullName>
    </recommendedName>
    <alternativeName>
        <fullName evidence="8">Antigen 84</fullName>
    </alternativeName>
</protein>
<dbReference type="InterPro" id="IPR007793">
    <property type="entry name" value="DivIVA_fam"/>
</dbReference>
<feature type="compositionally biased region" description="Polar residues" evidence="9">
    <location>
        <begin position="1"/>
        <end position="10"/>
    </location>
</feature>
<feature type="compositionally biased region" description="Basic and acidic residues" evidence="9">
    <location>
        <begin position="12"/>
        <end position="28"/>
    </location>
</feature>
<keyword evidence="6" id="KW-0175">Coiled coil</keyword>
<keyword evidence="4" id="KW-0963">Cytoplasm</keyword>
<dbReference type="GO" id="GO:0005737">
    <property type="term" value="C:cytoplasm"/>
    <property type="evidence" value="ECO:0007669"/>
    <property type="project" value="UniProtKB-SubCell"/>
</dbReference>
<dbReference type="NCBIfam" id="TIGR03544">
    <property type="entry name" value="DivI1A_domain"/>
    <property type="match status" value="2"/>
</dbReference>
<evidence type="ECO:0000313" key="11">
    <source>
        <dbReference type="Proteomes" id="UP000325957"/>
    </source>
</evidence>
<evidence type="ECO:0000256" key="6">
    <source>
        <dbReference type="ARBA" id="ARBA00023054"/>
    </source>
</evidence>
<dbReference type="OrthoDB" id="3480096at2"/>
<dbReference type="AlphaFoldDB" id="A0A5J5KXK9"/>
<evidence type="ECO:0000256" key="1">
    <source>
        <dbReference type="ARBA" id="ARBA00004496"/>
    </source>
</evidence>
<evidence type="ECO:0000256" key="5">
    <source>
        <dbReference type="ARBA" id="ARBA00022618"/>
    </source>
</evidence>
<dbReference type="NCBIfam" id="TIGR03543">
    <property type="entry name" value="divI1A_rptt_fam"/>
    <property type="match status" value="1"/>
</dbReference>
<evidence type="ECO:0000256" key="7">
    <source>
        <dbReference type="ARBA" id="ARBA00023306"/>
    </source>
</evidence>
<keyword evidence="7" id="KW-0131">Cell cycle</keyword>
<dbReference type="GO" id="GO:0051301">
    <property type="term" value="P:cell division"/>
    <property type="evidence" value="ECO:0007669"/>
    <property type="project" value="UniProtKB-KW"/>
</dbReference>
<dbReference type="PANTHER" id="PTHR35794:SF2">
    <property type="entry name" value="CELL DIVISION PROTEIN DIVIVA"/>
    <property type="match status" value="1"/>
</dbReference>
<evidence type="ECO:0000256" key="8">
    <source>
        <dbReference type="ARBA" id="ARBA00031737"/>
    </source>
</evidence>
<evidence type="ECO:0000313" key="10">
    <source>
        <dbReference type="EMBL" id="KAA9393566.1"/>
    </source>
</evidence>
<sequence length="220" mass="23964">MSPRTQDPQTDSSDRPDRPGRADRDERTGAGNDDGSRFPRVGSRAWGYAPETVDAFLADVEAALTSDGTSAEGALTSADVRAVVFGRARGGYEPQEVDTTLDRVEDALTEREIQAYVRDHGQEAWETRVNQLSELIFGRLERADGQRFRAPSGASTRGYAVGDVDELCRSLTDRLGRSRAVDPDSVRSAVFGPAVGGNAYEEQQVDAFLDKVVELLLALR</sequence>
<reference evidence="10 11" key="1">
    <citation type="submission" date="2019-05" db="EMBL/GenBank/DDBJ databases">
        <title>Kocuria coralli sp. nov., a novel actinobacterium isolated from coral reef seawater.</title>
        <authorList>
            <person name="Li J."/>
        </authorList>
    </citation>
    <scope>NUCLEOTIDE SEQUENCE [LARGE SCALE GENOMIC DNA]</scope>
    <source>
        <strain evidence="10 11">SCSIO 13007</strain>
    </source>
</reference>
<evidence type="ECO:0000256" key="9">
    <source>
        <dbReference type="SAM" id="MobiDB-lite"/>
    </source>
</evidence>
<comment type="similarity">
    <text evidence="2">Belongs to the DivIVA family.</text>
</comment>
<dbReference type="RefSeq" id="WP_158034408.1">
    <property type="nucleotide sequence ID" value="NZ_ML708622.1"/>
</dbReference>
<comment type="caution">
    <text evidence="10">The sequence shown here is derived from an EMBL/GenBank/DDBJ whole genome shotgun (WGS) entry which is preliminary data.</text>
</comment>
<dbReference type="InterPro" id="IPR019933">
    <property type="entry name" value="DivIVA_domain"/>
</dbReference>
<dbReference type="PANTHER" id="PTHR35794">
    <property type="entry name" value="CELL DIVISION PROTEIN DIVIVA"/>
    <property type="match status" value="1"/>
</dbReference>
<accession>A0A5J5KXK9</accession>
<dbReference type="InterPro" id="IPR019932">
    <property type="entry name" value="CHP03543"/>
</dbReference>
<feature type="region of interest" description="Disordered" evidence="9">
    <location>
        <begin position="1"/>
        <end position="43"/>
    </location>
</feature>
<evidence type="ECO:0000256" key="2">
    <source>
        <dbReference type="ARBA" id="ARBA00009008"/>
    </source>
</evidence>
<dbReference type="EMBL" id="SZWF01000016">
    <property type="protein sequence ID" value="KAA9393566.1"/>
    <property type="molecule type" value="Genomic_DNA"/>
</dbReference>
<evidence type="ECO:0000256" key="4">
    <source>
        <dbReference type="ARBA" id="ARBA00022490"/>
    </source>
</evidence>
<keyword evidence="5" id="KW-0132">Cell division</keyword>
<evidence type="ECO:0000256" key="3">
    <source>
        <dbReference type="ARBA" id="ARBA00018787"/>
    </source>
</evidence>
<dbReference type="Gene3D" id="6.10.250.660">
    <property type="match status" value="1"/>
</dbReference>
<gene>
    <name evidence="10" type="ORF">FCK90_11275</name>
</gene>
<name>A0A5J5KXK9_9MICC</name>
<proteinExistence type="inferred from homology"/>
<dbReference type="Proteomes" id="UP000325957">
    <property type="component" value="Unassembled WGS sequence"/>
</dbReference>
<comment type="subcellular location">
    <subcellularLocation>
        <location evidence="1">Cytoplasm</location>
    </subcellularLocation>
</comment>
<keyword evidence="11" id="KW-1185">Reference proteome</keyword>